<feature type="domain" description="Exonuclease" evidence="3">
    <location>
        <begin position="2"/>
        <end position="165"/>
    </location>
</feature>
<dbReference type="PANTHER" id="PTHR30231:SF37">
    <property type="entry name" value="EXODEOXYRIBONUCLEASE 10"/>
    <property type="match status" value="1"/>
</dbReference>
<dbReference type="CDD" id="cd06127">
    <property type="entry name" value="DEDDh"/>
    <property type="match status" value="1"/>
</dbReference>
<dbReference type="InterPro" id="IPR013520">
    <property type="entry name" value="Ribonucl_H"/>
</dbReference>
<dbReference type="Pfam" id="PF00929">
    <property type="entry name" value="RNase_T"/>
    <property type="match status" value="1"/>
</dbReference>
<dbReference type="Gene3D" id="3.30.420.10">
    <property type="entry name" value="Ribonuclease H-like superfamily/Ribonuclease H"/>
    <property type="match status" value="1"/>
</dbReference>
<dbReference type="Proteomes" id="UP000593932">
    <property type="component" value="Chromosome"/>
</dbReference>
<organism evidence="4 5">
    <name type="scientific">Novilysobacter avium</name>
    <dbReference type="NCBI Taxonomy" id="2781023"/>
    <lineage>
        <taxon>Bacteria</taxon>
        <taxon>Pseudomonadati</taxon>
        <taxon>Pseudomonadota</taxon>
        <taxon>Gammaproteobacteria</taxon>
        <taxon>Lysobacterales</taxon>
        <taxon>Lysobacteraceae</taxon>
        <taxon>Novilysobacter</taxon>
    </lineage>
</organism>
<reference evidence="4 5" key="1">
    <citation type="submission" date="2020-10" db="EMBL/GenBank/DDBJ databases">
        <title>complete genome sequencing of Lysobacter sp. H23M41.</title>
        <authorList>
            <person name="Bae J.-W."/>
            <person name="Lee S.-Y."/>
        </authorList>
    </citation>
    <scope>NUCLEOTIDE SEQUENCE [LARGE SCALE GENOMIC DNA]</scope>
    <source>
        <strain evidence="4 5">H23M41</strain>
    </source>
</reference>
<name>A0A7S6UKL7_9GAMM</name>
<protein>
    <recommendedName>
        <fullName evidence="3">Exonuclease domain-containing protein</fullName>
    </recommendedName>
</protein>
<gene>
    <name evidence="4" type="ORF">INQ42_12665</name>
</gene>
<dbReference type="InterPro" id="IPR036397">
    <property type="entry name" value="RNaseH_sf"/>
</dbReference>
<keyword evidence="2" id="KW-0269">Exonuclease</keyword>
<keyword evidence="5" id="KW-1185">Reference proteome</keyword>
<evidence type="ECO:0000313" key="4">
    <source>
        <dbReference type="EMBL" id="QOW22032.1"/>
    </source>
</evidence>
<keyword evidence="2" id="KW-0378">Hydrolase</keyword>
<accession>A0A7S6UKL7</accession>
<dbReference type="PANTHER" id="PTHR30231">
    <property type="entry name" value="DNA POLYMERASE III SUBUNIT EPSILON"/>
    <property type="match status" value="1"/>
</dbReference>
<sequence length="280" mass="31955">MRFLVVDCETTGLEDVDEPITIGAILCDFSASRDGEVIETYYSEQQPSRPISIQAMATHGIYDEDLAGKAFDLARFNQLVESADVIIAHNARFDARMLFKVSPQIIGKNWRCTFNQITYPSELNRESLDYLCLQCKVERRNPHNALNDCESLLGVLNTRLGKTKRSNTHLGRVLAEPEWRVFSRRNPMLRLESTDGIVFSEINEPRILECAETSPIQLWTKDHLDFVVGYFRYGHYHGRQGELFRFRKVDNPHIACATDEALDYMVKKFTDASVIIGPSG</sequence>
<evidence type="ECO:0000256" key="1">
    <source>
        <dbReference type="ARBA" id="ARBA00022722"/>
    </source>
</evidence>
<dbReference type="SMART" id="SM00479">
    <property type="entry name" value="EXOIII"/>
    <property type="match status" value="1"/>
</dbReference>
<dbReference type="InterPro" id="IPR012337">
    <property type="entry name" value="RNaseH-like_sf"/>
</dbReference>
<proteinExistence type="predicted"/>
<dbReference type="RefSeq" id="WP_194034582.1">
    <property type="nucleotide sequence ID" value="NZ_CP063657.1"/>
</dbReference>
<keyword evidence="1" id="KW-0540">Nuclease</keyword>
<evidence type="ECO:0000313" key="5">
    <source>
        <dbReference type="Proteomes" id="UP000593932"/>
    </source>
</evidence>
<evidence type="ECO:0000256" key="2">
    <source>
        <dbReference type="ARBA" id="ARBA00022839"/>
    </source>
</evidence>
<evidence type="ECO:0000259" key="3">
    <source>
        <dbReference type="SMART" id="SM00479"/>
    </source>
</evidence>
<dbReference type="SUPFAM" id="SSF53098">
    <property type="entry name" value="Ribonuclease H-like"/>
    <property type="match status" value="1"/>
</dbReference>
<dbReference type="EMBL" id="CP063657">
    <property type="protein sequence ID" value="QOW22032.1"/>
    <property type="molecule type" value="Genomic_DNA"/>
</dbReference>